<evidence type="ECO:0000256" key="1">
    <source>
        <dbReference type="SAM" id="MobiDB-lite"/>
    </source>
</evidence>
<sequence>MWKSLYRQSVDRKRKITQEEADTSRRSKNVKMRSVQDVLNAAPPVYYNCDEILPRILQNSQGLSHCDKVNFSPPSSKQW</sequence>
<proteinExistence type="predicted"/>
<dbReference type="AlphaFoldDB" id="A0A8X6N4P2"/>
<dbReference type="EMBL" id="BMAW01100183">
    <property type="protein sequence ID" value="GFS93673.1"/>
    <property type="molecule type" value="Genomic_DNA"/>
</dbReference>
<comment type="caution">
    <text evidence="2">The sequence shown here is derived from an EMBL/GenBank/DDBJ whole genome shotgun (WGS) entry which is preliminary data.</text>
</comment>
<organism evidence="2 3">
    <name type="scientific">Nephila pilipes</name>
    <name type="common">Giant wood spider</name>
    <name type="synonym">Nephila maculata</name>
    <dbReference type="NCBI Taxonomy" id="299642"/>
    <lineage>
        <taxon>Eukaryota</taxon>
        <taxon>Metazoa</taxon>
        <taxon>Ecdysozoa</taxon>
        <taxon>Arthropoda</taxon>
        <taxon>Chelicerata</taxon>
        <taxon>Arachnida</taxon>
        <taxon>Araneae</taxon>
        <taxon>Araneomorphae</taxon>
        <taxon>Entelegynae</taxon>
        <taxon>Araneoidea</taxon>
        <taxon>Nephilidae</taxon>
        <taxon>Nephila</taxon>
    </lineage>
</organism>
<evidence type="ECO:0000313" key="3">
    <source>
        <dbReference type="Proteomes" id="UP000887013"/>
    </source>
</evidence>
<dbReference type="Proteomes" id="UP000887013">
    <property type="component" value="Unassembled WGS sequence"/>
</dbReference>
<feature type="compositionally biased region" description="Basic and acidic residues" evidence="1">
    <location>
        <begin position="16"/>
        <end position="25"/>
    </location>
</feature>
<keyword evidence="3" id="KW-1185">Reference proteome</keyword>
<accession>A0A8X6N4P2</accession>
<gene>
    <name evidence="2" type="ORF">NPIL_176191</name>
</gene>
<protein>
    <submittedName>
        <fullName evidence="2">Uncharacterized protein</fullName>
    </submittedName>
</protein>
<name>A0A8X6N4P2_NEPPI</name>
<reference evidence="2" key="1">
    <citation type="submission" date="2020-08" db="EMBL/GenBank/DDBJ databases">
        <title>Multicomponent nature underlies the extraordinary mechanical properties of spider dragline silk.</title>
        <authorList>
            <person name="Kono N."/>
            <person name="Nakamura H."/>
            <person name="Mori M."/>
            <person name="Yoshida Y."/>
            <person name="Ohtoshi R."/>
            <person name="Malay A.D."/>
            <person name="Moran D.A.P."/>
            <person name="Tomita M."/>
            <person name="Numata K."/>
            <person name="Arakawa K."/>
        </authorList>
    </citation>
    <scope>NUCLEOTIDE SEQUENCE</scope>
</reference>
<feature type="region of interest" description="Disordered" evidence="1">
    <location>
        <begin position="1"/>
        <end position="30"/>
    </location>
</feature>
<evidence type="ECO:0000313" key="2">
    <source>
        <dbReference type="EMBL" id="GFS93673.1"/>
    </source>
</evidence>